<dbReference type="AlphaFoldDB" id="K2FA98"/>
<feature type="domain" description="PriA DNA helicase Cys-rich region (CRR)" evidence="4">
    <location>
        <begin position="59"/>
        <end position="85"/>
    </location>
</feature>
<evidence type="ECO:0000256" key="3">
    <source>
        <dbReference type="ARBA" id="ARBA00023125"/>
    </source>
</evidence>
<sequence>MITVIDLNYSQNPYPLLSQELLDNVGKVLSLKKKVLIFINRRWEANALICRDCSYQAKCSECDISMNVHKFPTKKLICHHCNKQESIPVQCPKCSWTNLISVWTWTQKMEEIFAKIFSSSKIVRLDSDKITKEGVHLEDIWNADIIIATESINAVTIENLWLVVIPLFELEMVIPEYDIEERIYINIAYNLKRWADAIIQTYIPNHELLKIITEWNYKDFLIHTLEERKAFNYPPYWKLAYIWIKSKNKERLTDMAVKLNNKLEIANEDKKIYINYDSKSFTKRAWEFRQKIILRWENLEEFLQIASGEIIRNREIELEWK</sequence>
<name>K2FA98_9BACT</name>
<dbReference type="GO" id="GO:0005524">
    <property type="term" value="F:ATP binding"/>
    <property type="evidence" value="ECO:0007669"/>
    <property type="project" value="UniProtKB-KW"/>
</dbReference>
<keyword evidence="2" id="KW-0067">ATP-binding</keyword>
<dbReference type="InterPro" id="IPR040498">
    <property type="entry name" value="PriA_CRR"/>
</dbReference>
<keyword evidence="1" id="KW-0547">Nucleotide-binding</keyword>
<proteinExistence type="predicted"/>
<dbReference type="GO" id="GO:0006270">
    <property type="term" value="P:DNA replication initiation"/>
    <property type="evidence" value="ECO:0007669"/>
    <property type="project" value="TreeGrafter"/>
</dbReference>
<dbReference type="GO" id="GO:0043138">
    <property type="term" value="F:3'-5' DNA helicase activity"/>
    <property type="evidence" value="ECO:0007669"/>
    <property type="project" value="TreeGrafter"/>
</dbReference>
<accession>K2FA98</accession>
<keyword evidence="3" id="KW-0238">DNA-binding</keyword>
<dbReference type="PANTHER" id="PTHR30580:SF0">
    <property type="entry name" value="PRIMOSOMAL PROTEIN N"/>
    <property type="match status" value="1"/>
</dbReference>
<organism evidence="5">
    <name type="scientific">uncultured bacterium</name>
    <name type="common">gcode 4</name>
    <dbReference type="NCBI Taxonomy" id="1234023"/>
    <lineage>
        <taxon>Bacteria</taxon>
        <taxon>environmental samples</taxon>
    </lineage>
</organism>
<evidence type="ECO:0000256" key="1">
    <source>
        <dbReference type="ARBA" id="ARBA00022741"/>
    </source>
</evidence>
<evidence type="ECO:0000313" key="5">
    <source>
        <dbReference type="EMBL" id="EKE28061.1"/>
    </source>
</evidence>
<dbReference type="EMBL" id="AMFJ01000380">
    <property type="protein sequence ID" value="EKE28061.1"/>
    <property type="molecule type" value="Genomic_DNA"/>
</dbReference>
<reference evidence="5" key="1">
    <citation type="journal article" date="2012" name="Science">
        <title>Fermentation, hydrogen, and sulfur metabolism in multiple uncultivated bacterial phyla.</title>
        <authorList>
            <person name="Wrighton K.C."/>
            <person name="Thomas B.C."/>
            <person name="Sharon I."/>
            <person name="Miller C.S."/>
            <person name="Castelle C.J."/>
            <person name="VerBerkmoes N.C."/>
            <person name="Wilkins M.J."/>
            <person name="Hettich R.L."/>
            <person name="Lipton M.S."/>
            <person name="Williams K.H."/>
            <person name="Long P.E."/>
            <person name="Banfield J.F."/>
        </authorList>
    </citation>
    <scope>NUCLEOTIDE SEQUENCE [LARGE SCALE GENOMIC DNA]</scope>
</reference>
<protein>
    <submittedName>
        <fullName evidence="5">Primosomal protein N</fullName>
    </submittedName>
</protein>
<evidence type="ECO:0000259" key="4">
    <source>
        <dbReference type="Pfam" id="PF18319"/>
    </source>
</evidence>
<dbReference type="PANTHER" id="PTHR30580">
    <property type="entry name" value="PRIMOSOMAL PROTEIN N"/>
    <property type="match status" value="1"/>
</dbReference>
<dbReference type="GO" id="GO:0006310">
    <property type="term" value="P:DNA recombination"/>
    <property type="evidence" value="ECO:0007669"/>
    <property type="project" value="TreeGrafter"/>
</dbReference>
<dbReference type="GO" id="GO:0006302">
    <property type="term" value="P:double-strand break repair"/>
    <property type="evidence" value="ECO:0007669"/>
    <property type="project" value="TreeGrafter"/>
</dbReference>
<gene>
    <name evidence="5" type="ORF">ACD_3C00106G0020</name>
</gene>
<dbReference type="Pfam" id="PF18319">
    <property type="entry name" value="Zn_ribbon_PriA"/>
    <property type="match status" value="1"/>
</dbReference>
<evidence type="ECO:0000256" key="2">
    <source>
        <dbReference type="ARBA" id="ARBA00022840"/>
    </source>
</evidence>
<comment type="caution">
    <text evidence="5">The sequence shown here is derived from an EMBL/GenBank/DDBJ whole genome shotgun (WGS) entry which is preliminary data.</text>
</comment>
<dbReference type="GO" id="GO:0003677">
    <property type="term" value="F:DNA binding"/>
    <property type="evidence" value="ECO:0007669"/>
    <property type="project" value="UniProtKB-KW"/>
</dbReference>